<evidence type="ECO:0000256" key="6">
    <source>
        <dbReference type="ARBA" id="ARBA00023136"/>
    </source>
</evidence>
<feature type="transmembrane region" description="Helical" evidence="7">
    <location>
        <begin position="130"/>
        <end position="150"/>
    </location>
</feature>
<dbReference type="GO" id="GO:0016020">
    <property type="term" value="C:membrane"/>
    <property type="evidence" value="ECO:0007669"/>
    <property type="project" value="UniProtKB-SubCell"/>
</dbReference>
<evidence type="ECO:0000256" key="3">
    <source>
        <dbReference type="ARBA" id="ARBA00022448"/>
    </source>
</evidence>
<dbReference type="GO" id="GO:0006874">
    <property type="term" value="P:intracellular calcium ion homeostasis"/>
    <property type="evidence" value="ECO:0007669"/>
    <property type="project" value="TreeGrafter"/>
</dbReference>
<comment type="caution">
    <text evidence="9">The sequence shown here is derived from an EMBL/GenBank/DDBJ whole genome shotgun (WGS) entry which is preliminary data.</text>
</comment>
<evidence type="ECO:0000256" key="5">
    <source>
        <dbReference type="ARBA" id="ARBA00022989"/>
    </source>
</evidence>
<sequence length="646" mass="71356">MLPGQNVTDLSCFQVSEVLAQDQCLFVRENCNSDSYSIGRADYLKFYYCSPLRPGSLAVISGVVFFCFVSLALTASDYLCPNLYSISKFLQLSDNLAGLTLLALGNGSPDVLSTYKALEVEATGLAVSELMGAALFILTVVVGAISWVHPFKVPRFHFIRDVSFYLAISFMCILIFISGSLTYWSSLVLFSTYIIYVAVVLFSHSVLWENLLHTANVIRFRSTYEEEPAPSIVERRLDDFNTDYVPHPSIELLLAHSYQEGEDEVDAFLSSHPHNHCDKRTLIETGAYGINLLLKKLSNHTLHLPGVSSSLTLTNERPLTATASIAIENSTADHENTVSDPKLQVKPHHISVWNLILPSLDPEASLLTKAHYFITFPTNSLLRLTTPNREQAIEYGQSLSCNAFNFSTSALDSVISNTSWDYDYSLDMRIFKLQLVAAPVFVLITCFPNTVFAWFMTFLVLISIYGISIMIPEGDSTLKSFSLRHKFWNYFGSFVGFIASLLWISIFATEIVAILKAMAVIFAIQDDLLGATVFALGNSVGDLVSNLIIAKMGMPAMAFGACFGGPLLSISSLGFSAAIIMCNKNKRSISIEFSDTLKWNCFALIVTLTFLAVSIPLNGWTFDRRVGSILLSIWIASSILTIISGL</sequence>
<evidence type="ECO:0000256" key="7">
    <source>
        <dbReference type="SAM" id="Phobius"/>
    </source>
</evidence>
<name>A0A1A0H4H3_9ASCO</name>
<dbReference type="AlphaFoldDB" id="A0A1A0H4H3"/>
<evidence type="ECO:0000259" key="8">
    <source>
        <dbReference type="Pfam" id="PF01699"/>
    </source>
</evidence>
<keyword evidence="3" id="KW-0813">Transport</keyword>
<evidence type="ECO:0000256" key="4">
    <source>
        <dbReference type="ARBA" id="ARBA00022692"/>
    </source>
</evidence>
<dbReference type="GO" id="GO:0008324">
    <property type="term" value="F:monoatomic cation transmembrane transporter activity"/>
    <property type="evidence" value="ECO:0007669"/>
    <property type="project" value="TreeGrafter"/>
</dbReference>
<dbReference type="Gene3D" id="1.20.1420.30">
    <property type="entry name" value="NCX, central ion-binding region"/>
    <property type="match status" value="2"/>
</dbReference>
<keyword evidence="4 7" id="KW-0812">Transmembrane</keyword>
<dbReference type="Proteomes" id="UP000092555">
    <property type="component" value="Unassembled WGS sequence"/>
</dbReference>
<feature type="transmembrane region" description="Helical" evidence="7">
    <location>
        <begin position="487"/>
        <end position="506"/>
    </location>
</feature>
<feature type="transmembrane region" description="Helical" evidence="7">
    <location>
        <begin position="601"/>
        <end position="620"/>
    </location>
</feature>
<dbReference type="GeneID" id="30032126"/>
<feature type="transmembrane region" description="Helical" evidence="7">
    <location>
        <begin position="55"/>
        <end position="75"/>
    </location>
</feature>
<dbReference type="RefSeq" id="XP_018709476.1">
    <property type="nucleotide sequence ID" value="XM_018859150.1"/>
</dbReference>
<keyword evidence="6 7" id="KW-0472">Membrane</keyword>
<dbReference type="InterPro" id="IPR004837">
    <property type="entry name" value="NaCa_Exmemb"/>
</dbReference>
<feature type="transmembrane region" description="Helical" evidence="7">
    <location>
        <begin position="162"/>
        <end position="184"/>
    </location>
</feature>
<evidence type="ECO:0000256" key="1">
    <source>
        <dbReference type="ARBA" id="ARBA00004141"/>
    </source>
</evidence>
<evidence type="ECO:0000313" key="9">
    <source>
        <dbReference type="EMBL" id="OBA18941.1"/>
    </source>
</evidence>
<keyword evidence="5 7" id="KW-1133">Transmembrane helix</keyword>
<feature type="transmembrane region" description="Helical" evidence="7">
    <location>
        <begin position="556"/>
        <end position="580"/>
    </location>
</feature>
<comment type="subcellular location">
    <subcellularLocation>
        <location evidence="1">Membrane</location>
        <topology evidence="1">Multi-pass membrane protein</topology>
    </subcellularLocation>
</comment>
<dbReference type="Pfam" id="PF01699">
    <property type="entry name" value="Na_Ca_ex"/>
    <property type="match status" value="2"/>
</dbReference>
<protein>
    <recommendedName>
        <fullName evidence="8">Sodium/calcium exchanger membrane region domain-containing protein</fullName>
    </recommendedName>
</protein>
<dbReference type="PANTHER" id="PTHR12266:SF0">
    <property type="entry name" value="MITOCHONDRIAL SODIUM_CALCIUM EXCHANGER PROTEIN"/>
    <property type="match status" value="1"/>
</dbReference>
<proteinExistence type="inferred from homology"/>
<evidence type="ECO:0000313" key="10">
    <source>
        <dbReference type="Proteomes" id="UP000092555"/>
    </source>
</evidence>
<dbReference type="OrthoDB" id="407410at2759"/>
<comment type="similarity">
    <text evidence="2">Belongs to the Ca(2+):cation antiporter (CaCA) (TC 2.A.19) family.</text>
</comment>
<feature type="domain" description="Sodium/calcium exchanger membrane region" evidence="8">
    <location>
        <begin position="63"/>
        <end position="201"/>
    </location>
</feature>
<feature type="transmembrane region" description="Helical" evidence="7">
    <location>
        <begin position="626"/>
        <end position="645"/>
    </location>
</feature>
<dbReference type="InterPro" id="IPR051359">
    <property type="entry name" value="CaCA_antiporter"/>
</dbReference>
<feature type="transmembrane region" description="Helical" evidence="7">
    <location>
        <begin position="190"/>
        <end position="212"/>
    </location>
</feature>
<feature type="domain" description="Sodium/calcium exchanger membrane region" evidence="8">
    <location>
        <begin position="493"/>
        <end position="640"/>
    </location>
</feature>
<dbReference type="PANTHER" id="PTHR12266">
    <property type="entry name" value="NA+/CA2+ K+ INDEPENDENT EXCHANGER"/>
    <property type="match status" value="1"/>
</dbReference>
<keyword evidence="10" id="KW-1185">Reference proteome</keyword>
<reference evidence="9 10" key="1">
    <citation type="submission" date="2016-05" db="EMBL/GenBank/DDBJ databases">
        <title>Comparative genomics of biotechnologically important yeasts.</title>
        <authorList>
            <consortium name="DOE Joint Genome Institute"/>
            <person name="Riley R."/>
            <person name="Haridas S."/>
            <person name="Wolfe K.H."/>
            <person name="Lopes M.R."/>
            <person name="Hittinger C.T."/>
            <person name="Goker M."/>
            <person name="Salamov A."/>
            <person name="Wisecaver J."/>
            <person name="Long T.M."/>
            <person name="Aerts A.L."/>
            <person name="Barry K."/>
            <person name="Choi C."/>
            <person name="Clum A."/>
            <person name="Coughlan A.Y."/>
            <person name="Deshpande S."/>
            <person name="Douglass A.P."/>
            <person name="Hanson S.J."/>
            <person name="Klenk H.-P."/>
            <person name="LaButti K."/>
            <person name="Lapidus A."/>
            <person name="Lindquist E."/>
            <person name="Lipzen A."/>
            <person name="Meier-kolthoff J.P."/>
            <person name="Ohm R.A."/>
            <person name="Otillar R.P."/>
            <person name="Pangilinan J."/>
            <person name="Peng Y."/>
            <person name="Rokas A."/>
            <person name="Rosa C.A."/>
            <person name="Scheuner C."/>
            <person name="Sibirny A.A."/>
            <person name="Slot J.C."/>
            <person name="Stielow J.B."/>
            <person name="Sun H."/>
            <person name="Kurtzman C.P."/>
            <person name="Blackwell M."/>
            <person name="Grigoriev I.V."/>
            <person name="Jeffries T.W."/>
        </authorList>
    </citation>
    <scope>NUCLEOTIDE SEQUENCE [LARGE SCALE GENOMIC DNA]</scope>
    <source>
        <strain evidence="9 10">NRRL YB-4993</strain>
    </source>
</reference>
<dbReference type="InterPro" id="IPR044880">
    <property type="entry name" value="NCX_ion-bd_dom_sf"/>
</dbReference>
<feature type="transmembrane region" description="Helical" evidence="7">
    <location>
        <begin position="435"/>
        <end position="467"/>
    </location>
</feature>
<organism evidence="9 10">
    <name type="scientific">Metschnikowia bicuspidata var. bicuspidata NRRL YB-4993</name>
    <dbReference type="NCBI Taxonomy" id="869754"/>
    <lineage>
        <taxon>Eukaryota</taxon>
        <taxon>Fungi</taxon>
        <taxon>Dikarya</taxon>
        <taxon>Ascomycota</taxon>
        <taxon>Saccharomycotina</taxon>
        <taxon>Pichiomycetes</taxon>
        <taxon>Metschnikowiaceae</taxon>
        <taxon>Metschnikowia</taxon>
    </lineage>
</organism>
<evidence type="ECO:0000256" key="2">
    <source>
        <dbReference type="ARBA" id="ARBA00008170"/>
    </source>
</evidence>
<dbReference type="EMBL" id="LXTC01000008">
    <property type="protein sequence ID" value="OBA18941.1"/>
    <property type="molecule type" value="Genomic_DNA"/>
</dbReference>
<dbReference type="STRING" id="869754.A0A1A0H4H3"/>
<gene>
    <name evidence="9" type="ORF">METBIDRAFT_79922</name>
</gene>
<accession>A0A1A0H4H3</accession>